<proteinExistence type="predicted"/>
<name>A0A8S5RJW8_9VIRU</name>
<dbReference type="EMBL" id="BK059107">
    <property type="protein sequence ID" value="DAE31349.1"/>
    <property type="molecule type" value="Genomic_DNA"/>
</dbReference>
<accession>A0A8S5RJW8</accession>
<dbReference type="InterPro" id="IPR027848">
    <property type="entry name" value="DUF4494"/>
</dbReference>
<reference evidence="1" key="1">
    <citation type="journal article" date="2021" name="Proc. Natl. Acad. Sci. U.S.A.">
        <title>A Catalog of Tens of Thousands of Viruses from Human Metagenomes Reveals Hidden Associations with Chronic Diseases.</title>
        <authorList>
            <person name="Tisza M.J."/>
            <person name="Buck C.B."/>
        </authorList>
    </citation>
    <scope>NUCLEOTIDE SEQUENCE</scope>
    <source>
        <strain evidence="1">CtDJ83</strain>
    </source>
</reference>
<sequence>MNIYQAKVSYDKLGLGKITENYLVKAHNLTDAEAIIKAEVQTMAAKETPIEVKAITKKKFYNVIHSPAGQDTDVCFYIVKVVEEDEKETLHKHTYLVSASSLGEAYETVYNEIPCERTLSIVETDILDFLENNNE</sequence>
<evidence type="ECO:0000313" key="1">
    <source>
        <dbReference type="EMBL" id="DAE31349.1"/>
    </source>
</evidence>
<organism evidence="1">
    <name type="scientific">virus sp. ctDJ83</name>
    <dbReference type="NCBI Taxonomy" id="2827625"/>
    <lineage>
        <taxon>Viruses</taxon>
    </lineage>
</organism>
<protein>
    <submittedName>
        <fullName evidence="1">Uncharacterized protein</fullName>
    </submittedName>
</protein>
<dbReference type="Pfam" id="PF14902">
    <property type="entry name" value="DUF4494"/>
    <property type="match status" value="1"/>
</dbReference>